<comment type="catalytic activity">
    <reaction evidence="7">
        <text>L-lysyl-[lipoyl-carrier protein] + (R)-lipoate + ATP = N(6)-[(R)-lipoyl]-L-lysyl-[lipoyl-carrier protein] + AMP + diphosphate + H(+)</text>
        <dbReference type="Rhea" id="RHEA:49288"/>
        <dbReference type="Rhea" id="RHEA-COMP:10500"/>
        <dbReference type="Rhea" id="RHEA-COMP:10502"/>
        <dbReference type="ChEBI" id="CHEBI:15378"/>
        <dbReference type="ChEBI" id="CHEBI:29969"/>
        <dbReference type="ChEBI" id="CHEBI:30616"/>
        <dbReference type="ChEBI" id="CHEBI:33019"/>
        <dbReference type="ChEBI" id="CHEBI:83088"/>
        <dbReference type="ChEBI" id="CHEBI:83099"/>
        <dbReference type="ChEBI" id="CHEBI:456215"/>
        <dbReference type="EC" id="6.3.1.20"/>
    </reaction>
</comment>
<evidence type="ECO:0000313" key="9">
    <source>
        <dbReference type="EMBL" id="MBM6660521.1"/>
    </source>
</evidence>
<sequence>MTYIELPDHGQRDVSFYLSMEEYVAHHVDAADCFFMWQVEPSVIFGRNQVAEAEVNLDYCRRHGIRTFRRKSGGGCVYADMGNVMMSYVTRGESVGFTYNKYVTTLLLAFRRIGINATASGRNDILVDGGKVSGSAFYQTHGHSIVHGTLLYDTDMDNMTSAITPPSDKLQSKGVGSVRSRITLLKDHTDLSLGQLKDALRRQLCDGSVTLTPADIRSIEAIEAEYMSTGFIFGKNPPYTVARKQRIEGVGTVEARIDLRGNTIRNVCFKGDFLPGEVPIERLENALAGAELTPARLTMALAGGEAAAIRGMQTEALISLLTNKT</sequence>
<comment type="caution">
    <text evidence="9">The sequence shown here is derived from an EMBL/GenBank/DDBJ whole genome shotgun (WGS) entry which is preliminary data.</text>
</comment>
<protein>
    <recommendedName>
        <fullName evidence="3">lipoate--protein ligase</fullName>
        <ecNumber evidence="3">6.3.1.20</ecNumber>
    </recommendedName>
</protein>
<evidence type="ECO:0000256" key="7">
    <source>
        <dbReference type="ARBA" id="ARBA00048037"/>
    </source>
</evidence>
<dbReference type="Pfam" id="PF21948">
    <property type="entry name" value="LplA-B_cat"/>
    <property type="match status" value="1"/>
</dbReference>
<comment type="pathway">
    <text evidence="2">Protein modification; protein lipoylation via exogenous pathway; protein N(6)-(lipoyl)lysine from lipoate: step 1/2.</text>
</comment>
<dbReference type="InterPro" id="IPR004562">
    <property type="entry name" value="LipoylTrfase_LipoateP_Ligase"/>
</dbReference>
<keyword evidence="10" id="KW-1185">Reference proteome</keyword>
<dbReference type="PROSITE" id="PS51733">
    <property type="entry name" value="BPL_LPL_CATALYTIC"/>
    <property type="match status" value="1"/>
</dbReference>
<dbReference type="InterPro" id="IPR004143">
    <property type="entry name" value="BPL_LPL_catalytic"/>
</dbReference>
<keyword evidence="4" id="KW-0436">Ligase</keyword>
<dbReference type="GO" id="GO:0016979">
    <property type="term" value="F:lipoate-protein ligase activity"/>
    <property type="evidence" value="ECO:0007669"/>
    <property type="project" value="UniProtKB-EC"/>
</dbReference>
<dbReference type="GO" id="GO:0009249">
    <property type="term" value="P:protein lipoylation"/>
    <property type="evidence" value="ECO:0007669"/>
    <property type="project" value="InterPro"/>
</dbReference>
<keyword evidence="5" id="KW-0547">Nucleotide-binding</keyword>
<evidence type="ECO:0000256" key="4">
    <source>
        <dbReference type="ARBA" id="ARBA00022598"/>
    </source>
</evidence>
<dbReference type="CDD" id="cd16443">
    <property type="entry name" value="LplA"/>
    <property type="match status" value="1"/>
</dbReference>
<dbReference type="Gene3D" id="3.30.930.10">
    <property type="entry name" value="Bira Bifunctional Protein, Domain 2"/>
    <property type="match status" value="1"/>
</dbReference>
<dbReference type="EMBL" id="JACJJL010000002">
    <property type="protein sequence ID" value="MBM6660521.1"/>
    <property type="molecule type" value="Genomic_DNA"/>
</dbReference>
<evidence type="ECO:0000256" key="3">
    <source>
        <dbReference type="ARBA" id="ARBA00012367"/>
    </source>
</evidence>
<dbReference type="Gene3D" id="3.30.390.50">
    <property type="entry name" value="CO dehydrogenase flavoprotein, C-terminal domain"/>
    <property type="match status" value="1"/>
</dbReference>
<dbReference type="GO" id="GO:0005524">
    <property type="term" value="F:ATP binding"/>
    <property type="evidence" value="ECO:0007669"/>
    <property type="project" value="UniProtKB-KW"/>
</dbReference>
<evidence type="ECO:0000256" key="2">
    <source>
        <dbReference type="ARBA" id="ARBA00005124"/>
    </source>
</evidence>
<dbReference type="AlphaFoldDB" id="A0A939B3D8"/>
<dbReference type="PANTHER" id="PTHR12561:SF3">
    <property type="entry name" value="LIPOYLTRANSFERASE 1, MITOCHONDRIAL"/>
    <property type="match status" value="1"/>
</dbReference>
<reference evidence="9 10" key="1">
    <citation type="journal article" date="2021" name="Sci. Rep.">
        <title>The distribution of antibiotic resistance genes in chicken gut microbiota commensals.</title>
        <authorList>
            <person name="Juricova H."/>
            <person name="Matiasovicova J."/>
            <person name="Kubasova T."/>
            <person name="Cejkova D."/>
            <person name="Rychlik I."/>
        </authorList>
    </citation>
    <scope>NUCLEOTIDE SEQUENCE [LARGE SCALE GENOMIC DNA]</scope>
    <source>
        <strain evidence="9 10">An819</strain>
    </source>
</reference>
<evidence type="ECO:0000313" key="10">
    <source>
        <dbReference type="Proteomes" id="UP000764045"/>
    </source>
</evidence>
<gene>
    <name evidence="9" type="ORF">H6B30_01915</name>
</gene>
<name>A0A939B3D8_9BACT</name>
<dbReference type="SUPFAM" id="SSF55681">
    <property type="entry name" value="Class II aaRS and biotin synthetases"/>
    <property type="match status" value="1"/>
</dbReference>
<evidence type="ECO:0000256" key="6">
    <source>
        <dbReference type="ARBA" id="ARBA00022840"/>
    </source>
</evidence>
<dbReference type="GO" id="GO:0017118">
    <property type="term" value="F:lipoyltransferase activity"/>
    <property type="evidence" value="ECO:0007669"/>
    <property type="project" value="TreeGrafter"/>
</dbReference>
<dbReference type="SUPFAM" id="SSF82649">
    <property type="entry name" value="SufE/NifU"/>
    <property type="match status" value="1"/>
</dbReference>
<dbReference type="Proteomes" id="UP000764045">
    <property type="component" value="Unassembled WGS sequence"/>
</dbReference>
<organism evidence="9 10">
    <name type="scientific">Marseilla massiliensis</name>
    <dbReference type="NCBI Taxonomy" id="1841864"/>
    <lineage>
        <taxon>Bacteria</taxon>
        <taxon>Pseudomonadati</taxon>
        <taxon>Bacteroidota</taxon>
        <taxon>Bacteroidia</taxon>
        <taxon>Bacteroidales</taxon>
        <taxon>Prevotellaceae</taxon>
        <taxon>Marseilla</taxon>
    </lineage>
</organism>
<proteinExistence type="predicted"/>
<accession>A0A939B3D8</accession>
<dbReference type="InterPro" id="IPR019491">
    <property type="entry name" value="Lipoate_protein_ligase_C"/>
</dbReference>
<evidence type="ECO:0000256" key="1">
    <source>
        <dbReference type="ARBA" id="ARBA00005085"/>
    </source>
</evidence>
<dbReference type="InterPro" id="IPR045864">
    <property type="entry name" value="aa-tRNA-synth_II/BPL/LPL"/>
</dbReference>
<comment type="pathway">
    <text evidence="1">Protein modification; protein lipoylation via exogenous pathway; protein N(6)-(lipoyl)lysine from lipoate: step 2/2.</text>
</comment>
<dbReference type="EC" id="6.3.1.20" evidence="3"/>
<evidence type="ECO:0000256" key="5">
    <source>
        <dbReference type="ARBA" id="ARBA00022741"/>
    </source>
</evidence>
<dbReference type="PANTHER" id="PTHR12561">
    <property type="entry name" value="LIPOATE-PROTEIN LIGASE"/>
    <property type="match status" value="1"/>
</dbReference>
<dbReference type="RefSeq" id="WP_205107348.1">
    <property type="nucleotide sequence ID" value="NZ_JACJJL010000002.1"/>
</dbReference>
<keyword evidence="6" id="KW-0067">ATP-binding</keyword>
<feature type="domain" description="BPL/LPL catalytic" evidence="8">
    <location>
        <begin position="28"/>
        <end position="212"/>
    </location>
</feature>
<dbReference type="Pfam" id="PF10437">
    <property type="entry name" value="Lip_prot_lig_C"/>
    <property type="match status" value="1"/>
</dbReference>
<evidence type="ECO:0000259" key="8">
    <source>
        <dbReference type="PROSITE" id="PS51733"/>
    </source>
</evidence>
<dbReference type="GO" id="GO:0005737">
    <property type="term" value="C:cytoplasm"/>
    <property type="evidence" value="ECO:0007669"/>
    <property type="project" value="TreeGrafter"/>
</dbReference>